<proteinExistence type="inferred from homology"/>
<evidence type="ECO:0000313" key="2">
    <source>
        <dbReference type="EMBL" id="GHK56645.1"/>
    </source>
</evidence>
<comment type="caution">
    <text evidence="2">The sequence shown here is derived from an EMBL/GenBank/DDBJ whole genome shotgun (WGS) entry which is preliminary data.</text>
</comment>
<sequence>MNAQIEGRVAVVTGGSSGIGFETLRLLLGEGAKVAFAAATRIGWLAPMRRCKTNIQKVRCSRRCDVLNEAEVEAFAAAVAARFGGVDMLINNAGQGYVAHFADTPREAWLHEAELKLFGVINPVKAFQSLLEASDIASITCVNSLLALQPEEHMIATSAARAALLNMTLTLSKELVDKGIRVNSILLGMVESGQWQRRFESRSDKSQSWQQWTADIARKRGSRWRVSVSRRSQRKRCYSSLRRWPPLPPARRWTFPAVSVAICKER</sequence>
<dbReference type="SUPFAM" id="SSF51735">
    <property type="entry name" value="NAD(P)-binding Rossmann-fold domains"/>
    <property type="match status" value="1"/>
</dbReference>
<dbReference type="PANTHER" id="PTHR42879:SF6">
    <property type="entry name" value="NADPH-DEPENDENT REDUCTASE BACG"/>
    <property type="match status" value="1"/>
</dbReference>
<gene>
    <name evidence="2" type="ORF">KPZU09_63810</name>
</gene>
<dbReference type="EMBL" id="BNFF01000001">
    <property type="protein sequence ID" value="GHK56645.1"/>
    <property type="molecule type" value="Genomic_DNA"/>
</dbReference>
<comment type="similarity">
    <text evidence="1">Belongs to the short-chain dehydrogenases/reductases (SDR) family.</text>
</comment>
<dbReference type="PRINTS" id="PR00081">
    <property type="entry name" value="GDHRDH"/>
</dbReference>
<dbReference type="Gene3D" id="3.40.50.720">
    <property type="entry name" value="NAD(P)-binding Rossmann-like Domain"/>
    <property type="match status" value="1"/>
</dbReference>
<dbReference type="InterPro" id="IPR050259">
    <property type="entry name" value="SDR"/>
</dbReference>
<dbReference type="InterPro" id="IPR002347">
    <property type="entry name" value="SDR_fam"/>
</dbReference>
<dbReference type="PANTHER" id="PTHR42879">
    <property type="entry name" value="3-OXOACYL-(ACYL-CARRIER-PROTEIN) REDUCTASE"/>
    <property type="match status" value="1"/>
</dbReference>
<protein>
    <submittedName>
        <fullName evidence="2">Short chain dehydrogenase</fullName>
    </submittedName>
</protein>
<dbReference type="Proteomes" id="UP000655094">
    <property type="component" value="Unassembled WGS sequence"/>
</dbReference>
<dbReference type="Pfam" id="PF00106">
    <property type="entry name" value="adh_short"/>
    <property type="match status" value="1"/>
</dbReference>
<reference evidence="2" key="1">
    <citation type="submission" date="2020-10" db="EMBL/GenBank/DDBJ databases">
        <title>Genome Sequence of ESBL Producing Zambian Clinical Strains.</title>
        <authorList>
            <person name="Shawa M."/>
            <person name="Furuta Y."/>
            <person name="Simbotwe M."/>
            <person name="Mulenga E."/>
            <person name="Mubanga M."/>
            <person name="Mulenga G."/>
            <person name="Kaile C."/>
            <person name="Zorigt T."/>
            <person name="Hang'ombe B."/>
            <person name="Higashi H."/>
        </authorList>
    </citation>
    <scope>NUCLEOTIDE SEQUENCE</scope>
    <source>
        <strain evidence="2">Zam_UTH_09</strain>
    </source>
</reference>
<evidence type="ECO:0000256" key="1">
    <source>
        <dbReference type="ARBA" id="ARBA00006484"/>
    </source>
</evidence>
<name>A0A919HYR3_KLEPN</name>
<evidence type="ECO:0000313" key="3">
    <source>
        <dbReference type="Proteomes" id="UP000655094"/>
    </source>
</evidence>
<organism evidence="2 3">
    <name type="scientific">Klebsiella pneumoniae</name>
    <dbReference type="NCBI Taxonomy" id="573"/>
    <lineage>
        <taxon>Bacteria</taxon>
        <taxon>Pseudomonadati</taxon>
        <taxon>Pseudomonadota</taxon>
        <taxon>Gammaproteobacteria</taxon>
        <taxon>Enterobacterales</taxon>
        <taxon>Enterobacteriaceae</taxon>
        <taxon>Klebsiella/Raoultella group</taxon>
        <taxon>Klebsiella</taxon>
        <taxon>Klebsiella pneumoniae complex</taxon>
    </lineage>
</organism>
<dbReference type="AlphaFoldDB" id="A0A919HYR3"/>
<dbReference type="InterPro" id="IPR036291">
    <property type="entry name" value="NAD(P)-bd_dom_sf"/>
</dbReference>
<dbReference type="NCBIfam" id="NF005468">
    <property type="entry name" value="PRK07062.1"/>
    <property type="match status" value="1"/>
</dbReference>
<accession>A0A919HYR3</accession>